<dbReference type="RefSeq" id="WP_154283320.1">
    <property type="nucleotide sequence ID" value="NZ_JBHUJQ010000001.1"/>
</dbReference>
<name>A0A7K0G7G5_9SPHI</name>
<accession>A0A7K0G7G5</accession>
<proteinExistence type="predicted"/>
<sequence length="73" mass="8199">MDPKAELYFSHSPYNYVAGNPILLVDPNGMEIISIAGGVRFTEEDAKSAFEVIIGQKRNVYINIMIVIPKDRK</sequence>
<gene>
    <name evidence="1" type="ORF">GJU39_22940</name>
</gene>
<evidence type="ECO:0008006" key="3">
    <source>
        <dbReference type="Google" id="ProtNLM"/>
    </source>
</evidence>
<organism evidence="1 2">
    <name type="scientific">Pedobacter petrophilus</name>
    <dbReference type="NCBI Taxonomy" id="1908241"/>
    <lineage>
        <taxon>Bacteria</taxon>
        <taxon>Pseudomonadati</taxon>
        <taxon>Bacteroidota</taxon>
        <taxon>Sphingobacteriia</taxon>
        <taxon>Sphingobacteriales</taxon>
        <taxon>Sphingobacteriaceae</taxon>
        <taxon>Pedobacter</taxon>
    </lineage>
</organism>
<dbReference type="Proteomes" id="UP000487757">
    <property type="component" value="Unassembled WGS sequence"/>
</dbReference>
<keyword evidence="2" id="KW-1185">Reference proteome</keyword>
<dbReference type="AlphaFoldDB" id="A0A7K0G7G5"/>
<dbReference type="OrthoDB" id="1274715at2"/>
<dbReference type="EMBL" id="WKKH01000093">
    <property type="protein sequence ID" value="MRX78926.1"/>
    <property type="molecule type" value="Genomic_DNA"/>
</dbReference>
<protein>
    <recommendedName>
        <fullName evidence="3">RHS repeat-associated core domain-containing protein</fullName>
    </recommendedName>
</protein>
<reference evidence="1 2" key="1">
    <citation type="submission" date="2019-11" db="EMBL/GenBank/DDBJ databases">
        <title>Pedobacter petrophilus genome.</title>
        <authorList>
            <person name="Feldbauer M.J."/>
            <person name="Newman J.D."/>
        </authorList>
    </citation>
    <scope>NUCLEOTIDE SEQUENCE [LARGE SCALE GENOMIC DNA]</scope>
    <source>
        <strain evidence="1 2">LMG 29686</strain>
    </source>
</reference>
<evidence type="ECO:0000313" key="2">
    <source>
        <dbReference type="Proteomes" id="UP000487757"/>
    </source>
</evidence>
<evidence type="ECO:0000313" key="1">
    <source>
        <dbReference type="EMBL" id="MRX78926.1"/>
    </source>
</evidence>
<comment type="caution">
    <text evidence="1">The sequence shown here is derived from an EMBL/GenBank/DDBJ whole genome shotgun (WGS) entry which is preliminary data.</text>
</comment>